<name>A0AA88B6E7_9BRAD</name>
<reference evidence="1" key="1">
    <citation type="journal article" date="2014" name="Int. J. Syst. Evol. Microbiol.">
        <title>Complete genome sequence of Corynebacterium casei LMG S-19264T (=DSM 44701T), isolated from a smear-ripened cheese.</title>
        <authorList>
            <consortium name="US DOE Joint Genome Institute (JGI-PGF)"/>
            <person name="Walter F."/>
            <person name="Albersmeier A."/>
            <person name="Kalinowski J."/>
            <person name="Ruckert C."/>
        </authorList>
    </citation>
    <scope>NUCLEOTIDE SEQUENCE</scope>
    <source>
        <strain evidence="1">CGMCC 1.15034</strain>
    </source>
</reference>
<proteinExistence type="predicted"/>
<dbReference type="AlphaFoldDB" id="A0AA88B6E7"/>
<reference evidence="1" key="2">
    <citation type="submission" date="2022-12" db="EMBL/GenBank/DDBJ databases">
        <authorList>
            <person name="Sun Q."/>
            <person name="Zhou Y."/>
        </authorList>
    </citation>
    <scope>NUCLEOTIDE SEQUENCE</scope>
    <source>
        <strain evidence="1">CGMCC 1.15034</strain>
    </source>
</reference>
<dbReference type="EMBL" id="BMHC01000001">
    <property type="protein sequence ID" value="GGI20041.1"/>
    <property type="molecule type" value="Genomic_DNA"/>
</dbReference>
<organism evidence="1 2">
    <name type="scientific">Bradyrhizobium guangdongense</name>
    <dbReference type="NCBI Taxonomy" id="1325090"/>
    <lineage>
        <taxon>Bacteria</taxon>
        <taxon>Pseudomonadati</taxon>
        <taxon>Pseudomonadota</taxon>
        <taxon>Alphaproteobacteria</taxon>
        <taxon>Hyphomicrobiales</taxon>
        <taxon>Nitrobacteraceae</taxon>
        <taxon>Bradyrhizobium</taxon>
    </lineage>
</organism>
<dbReference type="Proteomes" id="UP000625079">
    <property type="component" value="Unassembled WGS sequence"/>
</dbReference>
<protein>
    <submittedName>
        <fullName evidence="1">Uncharacterized protein</fullName>
    </submittedName>
</protein>
<accession>A0AA88B6E7</accession>
<gene>
    <name evidence="1" type="ORF">GCM10010987_07370</name>
</gene>
<evidence type="ECO:0000313" key="1">
    <source>
        <dbReference type="EMBL" id="GGI20041.1"/>
    </source>
</evidence>
<sequence>MKGARELRAIRFREFYASVPIQPDVPELSFETSSVGVNLGFDPDEEVYITDSFCRWVSVVAPSFLKIHM</sequence>
<comment type="caution">
    <text evidence="1">The sequence shown here is derived from an EMBL/GenBank/DDBJ whole genome shotgun (WGS) entry which is preliminary data.</text>
</comment>
<evidence type="ECO:0000313" key="2">
    <source>
        <dbReference type="Proteomes" id="UP000625079"/>
    </source>
</evidence>